<evidence type="ECO:0000313" key="3">
    <source>
        <dbReference type="Proteomes" id="UP000185426"/>
    </source>
</evidence>
<dbReference type="RefSeq" id="WP_012011434.1">
    <property type="nucleotide sequence ID" value="NZ_AUYP01000012.1"/>
</dbReference>
<sequence length="222" mass="25434">MLNRYLTVKSRGEHEIVIEKSRFICHIQRAVSEEEAQAFIQSIKKQHWNATHNCSAYLIGEHDLIQKANDDGEPSGTAGVPMLEVLKKRKLKDTVVVVTRYFGGIKLGAGGLIRAYGKSVSEAINHVGMVERCLMRTMHTTIDYTWLGKVENELRASSFQLKEIHYAEDVIFETYVEETQTEQFIEWMTELTNGKSVTKEGELIYLEKDIGPIKETDEWHNE</sequence>
<comment type="similarity">
    <text evidence="1">Belongs to the IMPACT family.</text>
</comment>
<reference evidence="2 3" key="1">
    <citation type="submission" date="2016-05" db="EMBL/GenBank/DDBJ databases">
        <title>Complete Genome and Methylome Analysis of Psychrotrophic Bacterial Isolates from Antarctic Lake Untersee.</title>
        <authorList>
            <person name="Fomenkov A."/>
            <person name="Akimov V.N."/>
            <person name="Vasilyeva L.V."/>
            <person name="Andersen D."/>
            <person name="Vincze T."/>
            <person name="Roberts R.J."/>
        </authorList>
    </citation>
    <scope>NUCLEOTIDE SEQUENCE [LARGE SCALE GENOMIC DNA]</scope>
    <source>
        <strain evidence="2 3">U14-5</strain>
    </source>
</reference>
<organism evidence="2 3">
    <name type="scientific">Bacillus safensis</name>
    <dbReference type="NCBI Taxonomy" id="561879"/>
    <lineage>
        <taxon>Bacteria</taxon>
        <taxon>Bacillati</taxon>
        <taxon>Bacillota</taxon>
        <taxon>Bacilli</taxon>
        <taxon>Bacillales</taxon>
        <taxon>Bacillaceae</taxon>
        <taxon>Bacillus</taxon>
    </lineage>
</organism>
<dbReference type="PATRIC" id="fig|561879.6.peg.2885"/>
<dbReference type="GO" id="GO:0006446">
    <property type="term" value="P:regulation of translational initiation"/>
    <property type="evidence" value="ECO:0007669"/>
    <property type="project" value="TreeGrafter"/>
</dbReference>
<dbReference type="InterPro" id="IPR020569">
    <property type="entry name" value="UPF0029_Impact_CS"/>
</dbReference>
<dbReference type="Pfam" id="PF09186">
    <property type="entry name" value="DUF1949"/>
    <property type="match status" value="1"/>
</dbReference>
<accession>A0A0M2EC43</accession>
<dbReference type="InterPro" id="IPR015269">
    <property type="entry name" value="UPF0029_Impact_C"/>
</dbReference>
<dbReference type="Proteomes" id="UP000185426">
    <property type="component" value="Chromosome"/>
</dbReference>
<dbReference type="InterPro" id="IPR020568">
    <property type="entry name" value="Ribosomal_Su5_D2-typ_SF"/>
</dbReference>
<dbReference type="SUPFAM" id="SSF54211">
    <property type="entry name" value="Ribosomal protein S5 domain 2-like"/>
    <property type="match status" value="1"/>
</dbReference>
<proteinExistence type="inferred from homology"/>
<dbReference type="GeneID" id="5622491"/>
<protein>
    <submittedName>
        <fullName evidence="2">YigZ family protein</fullName>
    </submittedName>
</protein>
<dbReference type="AlphaFoldDB" id="A0A0M2EC43"/>
<dbReference type="InterPro" id="IPR036956">
    <property type="entry name" value="Impact_N_sf"/>
</dbReference>
<name>A0A0M2EC43_BACIA</name>
<dbReference type="EMBL" id="CP015607">
    <property type="protein sequence ID" value="APT45088.1"/>
    <property type="molecule type" value="Genomic_DNA"/>
</dbReference>
<dbReference type="InterPro" id="IPR035647">
    <property type="entry name" value="EFG_III/V"/>
</dbReference>
<dbReference type="KEGG" id="bsaf:BSL056_17735"/>
<dbReference type="GO" id="GO:0005737">
    <property type="term" value="C:cytoplasm"/>
    <property type="evidence" value="ECO:0007669"/>
    <property type="project" value="TreeGrafter"/>
</dbReference>
<dbReference type="Gene3D" id="3.30.230.30">
    <property type="entry name" value="Impact, N-terminal domain"/>
    <property type="match status" value="1"/>
</dbReference>
<dbReference type="InterPro" id="IPR015796">
    <property type="entry name" value="Impact_YigZ-like"/>
</dbReference>
<dbReference type="PANTHER" id="PTHR16301">
    <property type="entry name" value="IMPACT-RELATED"/>
    <property type="match status" value="1"/>
</dbReference>
<dbReference type="SUPFAM" id="SSF54980">
    <property type="entry name" value="EF-G C-terminal domain-like"/>
    <property type="match status" value="1"/>
</dbReference>
<dbReference type="Pfam" id="PF01205">
    <property type="entry name" value="Impact_N"/>
    <property type="match status" value="1"/>
</dbReference>
<evidence type="ECO:0000256" key="1">
    <source>
        <dbReference type="ARBA" id="ARBA00007665"/>
    </source>
</evidence>
<dbReference type="PROSITE" id="PS00910">
    <property type="entry name" value="UPF0029"/>
    <property type="match status" value="1"/>
</dbReference>
<dbReference type="NCBIfam" id="TIGR00257">
    <property type="entry name" value="IMPACT_YIGZ"/>
    <property type="match status" value="1"/>
</dbReference>
<dbReference type="PANTHER" id="PTHR16301:SF20">
    <property type="entry name" value="IMPACT FAMILY MEMBER YIGZ"/>
    <property type="match status" value="1"/>
</dbReference>
<dbReference type="InterPro" id="IPR001498">
    <property type="entry name" value="Impact_N"/>
</dbReference>
<evidence type="ECO:0000313" key="2">
    <source>
        <dbReference type="EMBL" id="APT45088.1"/>
    </source>
</evidence>
<dbReference type="InterPro" id="IPR023582">
    <property type="entry name" value="Impact"/>
</dbReference>
<gene>
    <name evidence="2" type="ORF">BSA145_03585</name>
</gene>